<name>A0A4Y6Q065_PERCE</name>
<dbReference type="PANTHER" id="PTHR28208:SF3">
    <property type="entry name" value="PHOSPHATIDATE PHOSPHATASE APP1"/>
    <property type="match status" value="1"/>
</dbReference>
<accession>A0A5B8YBP5</accession>
<evidence type="ECO:0000313" key="3">
    <source>
        <dbReference type="Proteomes" id="UP000315995"/>
    </source>
</evidence>
<organism evidence="2 3">
    <name type="scientific">Persicimonas caeni</name>
    <dbReference type="NCBI Taxonomy" id="2292766"/>
    <lineage>
        <taxon>Bacteria</taxon>
        <taxon>Deltaproteobacteria</taxon>
        <taxon>Bradymonadales</taxon>
        <taxon>Bradymonadaceae</taxon>
        <taxon>Persicimonas</taxon>
    </lineage>
</organism>
<sequence length="392" mass="44667">MPVPPPIRKALGIYDRQMERLNQAIRQQIGYFDSIRVLPYNGFGASDGVWLKGRVLADDKVDAEQGDNELEKLANMFRRAHTDEVPEAQVRVSFGKRTVQVETSWEGFFDVDILPDESLEPEALWHDVDLELISPRPHVDQPTFRFRGEVQIPSNPRIGIISDIDDTIIKTGADTIFRQARIVLLNGPYSRTPFAGVGAFYRALQNVDGEPTNPMFYVSSSPWNMYDLFDEFFRAHDIPKGTIFLTDFGLDRDKFIAGGHDHKTRRIQRVLDTYPDLDFIFIGDTGQHDPKLYRELVYENPGRVAAVYIRDVHPNVDEERDAEVGRIAEELESEGVQMLRVEDTLDAARHACEHGYIEPADLDRVVEACRAEQARPDEPRGAIKRLASRFLA</sequence>
<dbReference type="EMBL" id="CP041186">
    <property type="protein sequence ID" value="QDG53903.1"/>
    <property type="molecule type" value="Genomic_DNA"/>
</dbReference>
<dbReference type="Proteomes" id="UP000315995">
    <property type="component" value="Chromosome"/>
</dbReference>
<dbReference type="GO" id="GO:0008195">
    <property type="term" value="F:phosphatidate phosphatase activity"/>
    <property type="evidence" value="ECO:0007669"/>
    <property type="project" value="InterPro"/>
</dbReference>
<proteinExistence type="predicted"/>
<dbReference type="InterPro" id="IPR052935">
    <property type="entry name" value="Mg2+_PAP"/>
</dbReference>
<dbReference type="OrthoDB" id="9789875at2"/>
<dbReference type="RefSeq" id="WP_141200353.1">
    <property type="nucleotide sequence ID" value="NZ_CP041186.1"/>
</dbReference>
<dbReference type="InterPro" id="IPR019236">
    <property type="entry name" value="APP1_cat"/>
</dbReference>
<dbReference type="PANTHER" id="PTHR28208">
    <property type="entry name" value="PHOSPHATIDATE PHOSPHATASE APP1"/>
    <property type="match status" value="1"/>
</dbReference>
<evidence type="ECO:0000313" key="2">
    <source>
        <dbReference type="EMBL" id="QDG53903.1"/>
    </source>
</evidence>
<gene>
    <name evidence="2" type="ORF">FIV42_25120</name>
</gene>
<evidence type="ECO:0000259" key="1">
    <source>
        <dbReference type="Pfam" id="PF09949"/>
    </source>
</evidence>
<dbReference type="AlphaFoldDB" id="A0A4Y6Q065"/>
<dbReference type="Pfam" id="PF09949">
    <property type="entry name" value="APP1_cat"/>
    <property type="match status" value="1"/>
</dbReference>
<accession>A0A4Y6Q065</accession>
<protein>
    <submittedName>
        <fullName evidence="2">DUF2183 domain-containing protein</fullName>
    </submittedName>
</protein>
<keyword evidence="3" id="KW-1185">Reference proteome</keyword>
<reference evidence="2 3" key="1">
    <citation type="submission" date="2019-06" db="EMBL/GenBank/DDBJ databases">
        <title>Persicimonas caeni gen. nov., sp. nov., a predatory bacterium isolated from solar saltern.</title>
        <authorList>
            <person name="Wang S."/>
        </authorList>
    </citation>
    <scope>NUCLEOTIDE SEQUENCE [LARGE SCALE GENOMIC DNA]</scope>
    <source>
        <strain evidence="2 3">YN101</strain>
    </source>
</reference>
<feature type="domain" description="Phosphatidate phosphatase APP1 catalytic" evidence="1">
    <location>
        <begin position="158"/>
        <end position="311"/>
    </location>
</feature>